<dbReference type="EMBL" id="RBNI01001034">
    <property type="protein sequence ID" value="RUP50979.1"/>
    <property type="molecule type" value="Genomic_DNA"/>
</dbReference>
<dbReference type="AlphaFoldDB" id="A0A433DJG2"/>
<dbReference type="Proteomes" id="UP000268093">
    <property type="component" value="Unassembled WGS sequence"/>
</dbReference>
<evidence type="ECO:0000313" key="2">
    <source>
        <dbReference type="EMBL" id="RUP50979.1"/>
    </source>
</evidence>
<feature type="compositionally biased region" description="Gly residues" evidence="1">
    <location>
        <begin position="51"/>
        <end position="63"/>
    </location>
</feature>
<accession>A0A433DJG2</accession>
<comment type="caution">
    <text evidence="2">The sequence shown here is derived from an EMBL/GenBank/DDBJ whole genome shotgun (WGS) entry which is preliminary data.</text>
</comment>
<organism evidence="2 3">
    <name type="scientific">Jimgerdemannia flammicorona</name>
    <dbReference type="NCBI Taxonomy" id="994334"/>
    <lineage>
        <taxon>Eukaryota</taxon>
        <taxon>Fungi</taxon>
        <taxon>Fungi incertae sedis</taxon>
        <taxon>Mucoromycota</taxon>
        <taxon>Mucoromycotina</taxon>
        <taxon>Endogonomycetes</taxon>
        <taxon>Endogonales</taxon>
        <taxon>Endogonaceae</taxon>
        <taxon>Jimgerdemannia</taxon>
    </lineage>
</organism>
<gene>
    <name evidence="2" type="ORF">BC936DRAFT_136751</name>
</gene>
<evidence type="ECO:0000256" key="1">
    <source>
        <dbReference type="SAM" id="MobiDB-lite"/>
    </source>
</evidence>
<proteinExistence type="predicted"/>
<reference evidence="2 3" key="1">
    <citation type="journal article" date="2018" name="New Phytol.">
        <title>Phylogenomics of Endogonaceae and evolution of mycorrhizas within Mucoromycota.</title>
        <authorList>
            <person name="Chang Y."/>
            <person name="Desiro A."/>
            <person name="Na H."/>
            <person name="Sandor L."/>
            <person name="Lipzen A."/>
            <person name="Clum A."/>
            <person name="Barry K."/>
            <person name="Grigoriev I.V."/>
            <person name="Martin F.M."/>
            <person name="Stajich J.E."/>
            <person name="Smith M.E."/>
            <person name="Bonito G."/>
            <person name="Spatafora J.W."/>
        </authorList>
    </citation>
    <scope>NUCLEOTIDE SEQUENCE [LARGE SCALE GENOMIC DNA]</scope>
    <source>
        <strain evidence="2 3">GMNB39</strain>
    </source>
</reference>
<protein>
    <submittedName>
        <fullName evidence="2">Uncharacterized protein</fullName>
    </submittedName>
</protein>
<evidence type="ECO:0000313" key="3">
    <source>
        <dbReference type="Proteomes" id="UP000268093"/>
    </source>
</evidence>
<keyword evidence="3" id="KW-1185">Reference proteome</keyword>
<sequence>MLSKQLIDILVRRIEDQKQDVEPRQQRGGKVDVLNGGDARVVPSVHRVGGGKDGSAGVEGGGDTGLGDGDGLLLHDLVDRRAVGLVHLVELVDAADTVVS</sequence>
<feature type="region of interest" description="Disordered" evidence="1">
    <location>
        <begin position="44"/>
        <end position="63"/>
    </location>
</feature>
<name>A0A433DJG2_9FUNG</name>